<dbReference type="GO" id="GO:0003677">
    <property type="term" value="F:DNA binding"/>
    <property type="evidence" value="ECO:0007669"/>
    <property type="project" value="UniProtKB-UniRule"/>
</dbReference>
<evidence type="ECO:0000313" key="7">
    <source>
        <dbReference type="Proteomes" id="UP000824265"/>
    </source>
</evidence>
<reference evidence="6" key="1">
    <citation type="journal article" date="2021" name="PeerJ">
        <title>Extensive microbial diversity within the chicken gut microbiome revealed by metagenomics and culture.</title>
        <authorList>
            <person name="Gilroy R."/>
            <person name="Ravi A."/>
            <person name="Getino M."/>
            <person name="Pursley I."/>
            <person name="Horton D.L."/>
            <person name="Alikhan N.F."/>
            <person name="Baker D."/>
            <person name="Gharbi K."/>
            <person name="Hall N."/>
            <person name="Watson M."/>
            <person name="Adriaenssens E.M."/>
            <person name="Foster-Nyarko E."/>
            <person name="Jarju S."/>
            <person name="Secka A."/>
            <person name="Antonio M."/>
            <person name="Oren A."/>
            <person name="Chaudhuri R.R."/>
            <person name="La Ragione R."/>
            <person name="Hildebrand F."/>
            <person name="Pallen M.J."/>
        </authorList>
    </citation>
    <scope>NUCLEOTIDE SEQUENCE</scope>
    <source>
        <strain evidence="6">CHK195-6426</strain>
    </source>
</reference>
<evidence type="ECO:0000256" key="1">
    <source>
        <dbReference type="ARBA" id="ARBA00023015"/>
    </source>
</evidence>
<protein>
    <submittedName>
        <fullName evidence="6">TetR/AcrR family transcriptional regulator</fullName>
    </submittedName>
</protein>
<evidence type="ECO:0000313" key="6">
    <source>
        <dbReference type="EMBL" id="HIW82276.1"/>
    </source>
</evidence>
<dbReference type="PROSITE" id="PS50977">
    <property type="entry name" value="HTH_TETR_2"/>
    <property type="match status" value="1"/>
</dbReference>
<dbReference type="InterPro" id="IPR036271">
    <property type="entry name" value="Tet_transcr_reg_TetR-rel_C_sf"/>
</dbReference>
<organism evidence="6 7">
    <name type="scientific">Candidatus Acetatifactor stercoripullorum</name>
    <dbReference type="NCBI Taxonomy" id="2838414"/>
    <lineage>
        <taxon>Bacteria</taxon>
        <taxon>Bacillati</taxon>
        <taxon>Bacillota</taxon>
        <taxon>Clostridia</taxon>
        <taxon>Lachnospirales</taxon>
        <taxon>Lachnospiraceae</taxon>
        <taxon>Acetatifactor</taxon>
    </lineage>
</organism>
<feature type="DNA-binding region" description="H-T-H motif" evidence="4">
    <location>
        <begin position="29"/>
        <end position="48"/>
    </location>
</feature>
<gene>
    <name evidence="6" type="ORF">H9742_12300</name>
</gene>
<feature type="domain" description="HTH tetR-type" evidence="5">
    <location>
        <begin position="6"/>
        <end position="66"/>
    </location>
</feature>
<dbReference type="InterPro" id="IPR025996">
    <property type="entry name" value="MT1864/Rv1816-like_C"/>
</dbReference>
<sequence length="187" mass="21101">MARKESITQDIILETAFAMTRQEGFSNVTARRVAAKAGCSTQPIFRVYKSMEELWDAVYEKAASFFQDYCSLYPRTGKLPFSNLGMAYIAFAREEKHLFELLFVSGSRKKKSMYELLNGNAGNVVYEVNLARVSGCPKPGELFTKMWIFIHGAACMTLTGDYDLSDVETMELLNRTYLAFSGNTTLK</sequence>
<dbReference type="AlphaFoldDB" id="A0A9D1UD68"/>
<evidence type="ECO:0000256" key="2">
    <source>
        <dbReference type="ARBA" id="ARBA00023125"/>
    </source>
</evidence>
<name>A0A9D1UD68_9FIRM</name>
<evidence type="ECO:0000259" key="5">
    <source>
        <dbReference type="PROSITE" id="PS50977"/>
    </source>
</evidence>
<dbReference type="Pfam" id="PF00440">
    <property type="entry name" value="TetR_N"/>
    <property type="match status" value="1"/>
</dbReference>
<dbReference type="RefSeq" id="WP_318704003.1">
    <property type="nucleotide sequence ID" value="NZ_CALWMU010000020.1"/>
</dbReference>
<dbReference type="Proteomes" id="UP000824265">
    <property type="component" value="Unassembled WGS sequence"/>
</dbReference>
<accession>A0A9D1UD68</accession>
<dbReference type="InterPro" id="IPR001647">
    <property type="entry name" value="HTH_TetR"/>
</dbReference>
<dbReference type="EMBL" id="DXGH01000069">
    <property type="protein sequence ID" value="HIW82276.1"/>
    <property type="molecule type" value="Genomic_DNA"/>
</dbReference>
<comment type="caution">
    <text evidence="6">The sequence shown here is derived from an EMBL/GenBank/DDBJ whole genome shotgun (WGS) entry which is preliminary data.</text>
</comment>
<reference evidence="6" key="2">
    <citation type="submission" date="2021-04" db="EMBL/GenBank/DDBJ databases">
        <authorList>
            <person name="Gilroy R."/>
        </authorList>
    </citation>
    <scope>NUCLEOTIDE SEQUENCE</scope>
    <source>
        <strain evidence="6">CHK195-6426</strain>
    </source>
</reference>
<dbReference type="SUPFAM" id="SSF48498">
    <property type="entry name" value="Tetracyclin repressor-like, C-terminal domain"/>
    <property type="match status" value="1"/>
</dbReference>
<dbReference type="Gene3D" id="1.10.357.10">
    <property type="entry name" value="Tetracycline Repressor, domain 2"/>
    <property type="match status" value="1"/>
</dbReference>
<keyword evidence="2 4" id="KW-0238">DNA-binding</keyword>
<proteinExistence type="predicted"/>
<dbReference type="InterPro" id="IPR009057">
    <property type="entry name" value="Homeodomain-like_sf"/>
</dbReference>
<dbReference type="SUPFAM" id="SSF46689">
    <property type="entry name" value="Homeodomain-like"/>
    <property type="match status" value="1"/>
</dbReference>
<keyword evidence="3" id="KW-0804">Transcription</keyword>
<dbReference type="Pfam" id="PF13305">
    <property type="entry name" value="TetR_C_33"/>
    <property type="match status" value="1"/>
</dbReference>
<keyword evidence="1" id="KW-0805">Transcription regulation</keyword>
<evidence type="ECO:0000256" key="3">
    <source>
        <dbReference type="ARBA" id="ARBA00023163"/>
    </source>
</evidence>
<evidence type="ECO:0000256" key="4">
    <source>
        <dbReference type="PROSITE-ProRule" id="PRU00335"/>
    </source>
</evidence>